<keyword evidence="2" id="KW-1185">Reference proteome</keyword>
<organism evidence="1 2">
    <name type="scientific">endosymbiont of Riftia pachyptila</name>
    <name type="common">vent Ph05</name>
    <dbReference type="NCBI Taxonomy" id="1048808"/>
    <lineage>
        <taxon>Bacteria</taxon>
        <taxon>Pseudomonadati</taxon>
        <taxon>Pseudomonadota</taxon>
        <taxon>Gammaproteobacteria</taxon>
        <taxon>sulfur-oxidizing symbionts</taxon>
    </lineage>
</organism>
<dbReference type="Proteomes" id="UP000004491">
    <property type="component" value="Unassembled WGS sequence"/>
</dbReference>
<reference evidence="1" key="1">
    <citation type="journal article" date="2011" name="ISME J.">
        <title>The endosymbionts of the deep-sea tubeworms Riftia pachyptila and Tevnia jerichonana share an identical physiology as revealed by proteogenomic analyses.</title>
        <authorList>
            <person name="Gardebrecht A."/>
            <person name="Markert S."/>
            <person name="Felbeck H."/>
            <person name="Thuermer A."/>
            <person name="Albrecht D."/>
            <person name="Wollherr A."/>
            <person name="Kabisch J."/>
            <person name="Lehmann R."/>
            <person name="Daniel R."/>
            <person name="Liesegang H."/>
            <person name="Hecker M."/>
            <person name="Sievert S.M."/>
            <person name="Schweder T."/>
        </authorList>
    </citation>
    <scope>NUCLEOTIDE SEQUENCE [LARGE SCALE GENOMIC DNA]</scope>
</reference>
<dbReference type="AlphaFoldDB" id="G2DCF0"/>
<proteinExistence type="predicted"/>
<protein>
    <submittedName>
        <fullName evidence="1">Uncharacterized protein</fullName>
    </submittedName>
</protein>
<comment type="caution">
    <text evidence="1">The sequence shown here is derived from an EMBL/GenBank/DDBJ whole genome shotgun (WGS) entry which is preliminary data.</text>
</comment>
<evidence type="ECO:0000313" key="1">
    <source>
        <dbReference type="EMBL" id="EGV51671.1"/>
    </source>
</evidence>
<dbReference type="EMBL" id="AFOC01000029">
    <property type="protein sequence ID" value="EGV51671.1"/>
    <property type="molecule type" value="Genomic_DNA"/>
</dbReference>
<evidence type="ECO:0000313" key="2">
    <source>
        <dbReference type="Proteomes" id="UP000004491"/>
    </source>
</evidence>
<name>G2DCF0_9GAMM</name>
<sequence>MAEWNIGWLCLMFWQMHKPIIKRNEFMQLPIAMAG</sequence>
<accession>G2DCF0</accession>
<gene>
    <name evidence="1" type="ORF">Rifp1Sym_bb00020</name>
</gene>